<dbReference type="AlphaFoldDB" id="A0A3S5FDF4"/>
<keyword evidence="3" id="KW-1185">Reference proteome</keyword>
<comment type="caution">
    <text evidence="2">The sequence shown here is derived from an EMBL/GenBank/DDBJ whole genome shotgun (WGS) entry which is preliminary data.</text>
</comment>
<evidence type="ECO:0000256" key="1">
    <source>
        <dbReference type="SAM" id="Phobius"/>
    </source>
</evidence>
<keyword evidence="1" id="KW-0812">Transmembrane</keyword>
<accession>A0A3S5FDF4</accession>
<keyword evidence="1" id="KW-0472">Membrane</keyword>
<dbReference type="EMBL" id="CAAALY010037240">
    <property type="protein sequence ID" value="VEL18482.1"/>
    <property type="molecule type" value="Genomic_DNA"/>
</dbReference>
<sequence length="71" mass="8110">MLCPPDTIAFLGIYYRILTGPLIVVALFGIRKLLLSLQDNRGLRNCRQWINEDDKVLHKYGSNTSLVYSVI</sequence>
<reference evidence="2" key="1">
    <citation type="submission" date="2018-11" db="EMBL/GenBank/DDBJ databases">
        <authorList>
            <consortium name="Pathogen Informatics"/>
        </authorList>
    </citation>
    <scope>NUCLEOTIDE SEQUENCE</scope>
</reference>
<dbReference type="Proteomes" id="UP000784294">
    <property type="component" value="Unassembled WGS sequence"/>
</dbReference>
<proteinExistence type="predicted"/>
<evidence type="ECO:0000313" key="2">
    <source>
        <dbReference type="EMBL" id="VEL18482.1"/>
    </source>
</evidence>
<evidence type="ECO:0000313" key="3">
    <source>
        <dbReference type="Proteomes" id="UP000784294"/>
    </source>
</evidence>
<feature type="transmembrane region" description="Helical" evidence="1">
    <location>
        <begin position="13"/>
        <end position="34"/>
    </location>
</feature>
<protein>
    <submittedName>
        <fullName evidence="2">Uncharacterized protein</fullName>
    </submittedName>
</protein>
<organism evidence="2 3">
    <name type="scientific">Protopolystoma xenopodis</name>
    <dbReference type="NCBI Taxonomy" id="117903"/>
    <lineage>
        <taxon>Eukaryota</taxon>
        <taxon>Metazoa</taxon>
        <taxon>Spiralia</taxon>
        <taxon>Lophotrochozoa</taxon>
        <taxon>Platyhelminthes</taxon>
        <taxon>Monogenea</taxon>
        <taxon>Polyopisthocotylea</taxon>
        <taxon>Polystomatidea</taxon>
        <taxon>Polystomatidae</taxon>
        <taxon>Protopolystoma</taxon>
    </lineage>
</organism>
<gene>
    <name evidence="2" type="ORF">PXEA_LOCUS11922</name>
</gene>
<name>A0A3S5FDF4_9PLAT</name>
<keyword evidence="1" id="KW-1133">Transmembrane helix</keyword>